<comment type="caution">
    <text evidence="4">The sequence shown here is derived from an EMBL/GenBank/DDBJ whole genome shotgun (WGS) entry which is preliminary data.</text>
</comment>
<feature type="region of interest" description="Disordered" evidence="2">
    <location>
        <begin position="216"/>
        <end position="281"/>
    </location>
</feature>
<dbReference type="Proteomes" id="UP000604825">
    <property type="component" value="Unassembled WGS sequence"/>
</dbReference>
<dbReference type="PANTHER" id="PTHR33170">
    <property type="entry name" value="DUF4283 DOMAIN-CONTAINING PROTEIN-RELATED"/>
    <property type="match status" value="1"/>
</dbReference>
<evidence type="ECO:0000256" key="1">
    <source>
        <dbReference type="PROSITE-ProRule" id="PRU00047"/>
    </source>
</evidence>
<keyword evidence="1" id="KW-0863">Zinc-finger</keyword>
<name>A0A811MWF8_9POAL</name>
<reference evidence="4" key="1">
    <citation type="submission" date="2020-10" db="EMBL/GenBank/DDBJ databases">
        <authorList>
            <person name="Han B."/>
            <person name="Lu T."/>
            <person name="Zhao Q."/>
            <person name="Huang X."/>
            <person name="Zhao Y."/>
        </authorList>
    </citation>
    <scope>NUCLEOTIDE SEQUENCE</scope>
</reference>
<evidence type="ECO:0000256" key="2">
    <source>
        <dbReference type="SAM" id="MobiDB-lite"/>
    </source>
</evidence>
<dbReference type="Gene3D" id="4.10.60.10">
    <property type="entry name" value="Zinc finger, CCHC-type"/>
    <property type="match status" value="1"/>
</dbReference>
<feature type="compositionally biased region" description="Polar residues" evidence="2">
    <location>
        <begin position="255"/>
        <end position="279"/>
    </location>
</feature>
<dbReference type="PANTHER" id="PTHR33170:SF48">
    <property type="entry name" value="CCHC-TYPE DOMAIN-CONTAINING PROTEIN"/>
    <property type="match status" value="1"/>
</dbReference>
<keyword evidence="1" id="KW-0862">Zinc</keyword>
<organism evidence="4 5">
    <name type="scientific">Miscanthus lutarioriparius</name>
    <dbReference type="NCBI Taxonomy" id="422564"/>
    <lineage>
        <taxon>Eukaryota</taxon>
        <taxon>Viridiplantae</taxon>
        <taxon>Streptophyta</taxon>
        <taxon>Embryophyta</taxon>
        <taxon>Tracheophyta</taxon>
        <taxon>Spermatophyta</taxon>
        <taxon>Magnoliopsida</taxon>
        <taxon>Liliopsida</taxon>
        <taxon>Poales</taxon>
        <taxon>Poaceae</taxon>
        <taxon>PACMAD clade</taxon>
        <taxon>Panicoideae</taxon>
        <taxon>Andropogonodae</taxon>
        <taxon>Andropogoneae</taxon>
        <taxon>Saccharinae</taxon>
        <taxon>Miscanthus</taxon>
    </lineage>
</organism>
<dbReference type="PROSITE" id="PS50158">
    <property type="entry name" value="ZF_CCHC"/>
    <property type="match status" value="1"/>
</dbReference>
<dbReference type="OrthoDB" id="696799at2759"/>
<keyword evidence="5" id="KW-1185">Reference proteome</keyword>
<dbReference type="SUPFAM" id="SSF57756">
    <property type="entry name" value="Retrovirus zinc finger-like domains"/>
    <property type="match status" value="1"/>
</dbReference>
<gene>
    <name evidence="4" type="ORF">NCGR_LOCUS8104</name>
</gene>
<evidence type="ECO:0000313" key="5">
    <source>
        <dbReference type="Proteomes" id="UP000604825"/>
    </source>
</evidence>
<accession>A0A811MWF8</accession>
<protein>
    <recommendedName>
        <fullName evidence="3">CCHC-type domain-containing protein</fullName>
    </recommendedName>
</protein>
<dbReference type="EMBL" id="CAJGYO010000002">
    <property type="protein sequence ID" value="CAD6212296.1"/>
    <property type="molecule type" value="Genomic_DNA"/>
</dbReference>
<dbReference type="GO" id="GO:0003676">
    <property type="term" value="F:nucleic acid binding"/>
    <property type="evidence" value="ECO:0007669"/>
    <property type="project" value="InterPro"/>
</dbReference>
<dbReference type="InterPro" id="IPR001878">
    <property type="entry name" value="Znf_CCHC"/>
</dbReference>
<dbReference type="SMART" id="SM00343">
    <property type="entry name" value="ZnF_C2HC"/>
    <property type="match status" value="2"/>
</dbReference>
<proteinExistence type="predicted"/>
<sequence length="725" mass="81113">MAAPNLAVHATPSKLTCYNCGEPGHFVVNCSKPKICFICGIAGHHMSACPAWKRDHPIAAYVGSASLGLGFYHLEIPDIESTQWLNLTNCGVVRIKSGSITLAELEGELFEIFSKDWPWQIRELEAGNFLVRFPPNKKVSDIKNYPSFSLRKEGVQVEVLEWLGDLKPYGELQESFYETVRVKVACKDFSKIPHQRLYEMNKKLHVIVFTVEAEQEKTKTNPRNDGGDGGDDDLGDDGEEDDLLDDDPPSKEQPPHTQGPSADTQKTPVSKPNSSSGCKTVSMEEMNIELVDQDRYLKECMEGRPLLSELVSNKLMGDVAVSNLCISELALNSQVNKGVSPHRKLPSDVGVSVEEADKTMVAGSSLEASSMDGVYSLGAKIYLSSSTCHLSGFQKGAFTENYNISYHGILLLRKSSSAHHLHSMGEMTEQLPIGENTYPVEVTPECAQIRGSDCQIVGKKLYGACEEESRHSRWEEFRRFASRDTATEECSTLQKRMELEALDDEEEMTNEDDIITLEESGLLPNIEAEVNGIQDEAGKKAQKRKTGWGPILRIPRPRRVPEDGKTIMQRAQELKEVKTLEKGKNYSSSFAFESNSSLNDKALNVGIELGSDSQSINETIDGLKQNELDNLRNFKENNPEVNLPANFTIEVESVEFPPLVNSAPLWFFMVRFLSRHADPSYEVYYILLYTRKSMLILPSENLPVGLWPGKSLPYCEKFDRMRVRM</sequence>
<dbReference type="AlphaFoldDB" id="A0A811MWF8"/>
<feature type="domain" description="CCHC-type" evidence="3">
    <location>
        <begin position="17"/>
        <end position="32"/>
    </location>
</feature>
<dbReference type="Pfam" id="PF00098">
    <property type="entry name" value="zf-CCHC"/>
    <property type="match status" value="1"/>
</dbReference>
<dbReference type="InterPro" id="IPR036875">
    <property type="entry name" value="Znf_CCHC_sf"/>
</dbReference>
<evidence type="ECO:0000259" key="3">
    <source>
        <dbReference type="PROSITE" id="PS50158"/>
    </source>
</evidence>
<keyword evidence="1" id="KW-0479">Metal-binding</keyword>
<feature type="compositionally biased region" description="Acidic residues" evidence="2">
    <location>
        <begin position="228"/>
        <end position="247"/>
    </location>
</feature>
<dbReference type="GO" id="GO:0008270">
    <property type="term" value="F:zinc ion binding"/>
    <property type="evidence" value="ECO:0007669"/>
    <property type="project" value="UniProtKB-KW"/>
</dbReference>
<evidence type="ECO:0000313" key="4">
    <source>
        <dbReference type="EMBL" id="CAD6212296.1"/>
    </source>
</evidence>